<protein>
    <submittedName>
        <fullName evidence="2">Ig-like domain-containing protein</fullName>
    </submittedName>
</protein>
<evidence type="ECO:0000313" key="1">
    <source>
        <dbReference type="Proteomes" id="UP000887580"/>
    </source>
</evidence>
<sequence length="251" mass="28221">MRIFFVETFAVFCILFGSCQGWSIQLSPNPESGAVGQRPTGSPVAIMCTISGLGEEIRPEITWSKSNGDYNKTGNVFVRSLDPFTASLVVQNGSLDDNGVYVCTGKYNNEEKQVIIDINFFEELHFKDVLTEIDSPVEGAAVNLSCEVKPTYQAELVTMWEKGIVALTPKSERNYTFFENGQILQINDYLNAQDEGTYNCKVFDRKTGSMISKQIKIGRLVQKRQNFCMHLCTNLCHSLYIKPHETSARRV</sequence>
<dbReference type="WBParaSite" id="PS1159_v2.g18312.t1">
    <property type="protein sequence ID" value="PS1159_v2.g18312.t1"/>
    <property type="gene ID" value="PS1159_v2.g18312"/>
</dbReference>
<accession>A0AC35FJY9</accession>
<name>A0AC35FJY9_9BILA</name>
<reference evidence="2" key="1">
    <citation type="submission" date="2022-11" db="UniProtKB">
        <authorList>
            <consortium name="WormBaseParasite"/>
        </authorList>
    </citation>
    <scope>IDENTIFICATION</scope>
</reference>
<proteinExistence type="predicted"/>
<dbReference type="Proteomes" id="UP000887580">
    <property type="component" value="Unplaced"/>
</dbReference>
<organism evidence="1 2">
    <name type="scientific">Panagrolaimus sp. PS1159</name>
    <dbReference type="NCBI Taxonomy" id="55785"/>
    <lineage>
        <taxon>Eukaryota</taxon>
        <taxon>Metazoa</taxon>
        <taxon>Ecdysozoa</taxon>
        <taxon>Nematoda</taxon>
        <taxon>Chromadorea</taxon>
        <taxon>Rhabditida</taxon>
        <taxon>Tylenchina</taxon>
        <taxon>Panagrolaimomorpha</taxon>
        <taxon>Panagrolaimoidea</taxon>
        <taxon>Panagrolaimidae</taxon>
        <taxon>Panagrolaimus</taxon>
    </lineage>
</organism>
<evidence type="ECO:0000313" key="2">
    <source>
        <dbReference type="WBParaSite" id="PS1159_v2.g18312.t1"/>
    </source>
</evidence>